<dbReference type="GO" id="GO:0016491">
    <property type="term" value="F:oxidoreductase activity"/>
    <property type="evidence" value="ECO:0007669"/>
    <property type="project" value="UniProtKB-KW"/>
</dbReference>
<dbReference type="GO" id="GO:0005737">
    <property type="term" value="C:cytoplasm"/>
    <property type="evidence" value="ECO:0007669"/>
    <property type="project" value="TreeGrafter"/>
</dbReference>
<protein>
    <submittedName>
        <fullName evidence="4">FAD-binding oxidoreductase</fullName>
    </submittedName>
</protein>
<gene>
    <name evidence="4" type="ORF">DYS74_17215</name>
</gene>
<proteinExistence type="predicted"/>
<dbReference type="PANTHER" id="PTHR13847:SF281">
    <property type="entry name" value="FAD DEPENDENT OXIDOREDUCTASE DOMAIN-CONTAINING PROTEIN"/>
    <property type="match status" value="1"/>
</dbReference>
<evidence type="ECO:0000256" key="1">
    <source>
        <dbReference type="ARBA" id="ARBA00023002"/>
    </source>
</evidence>
<dbReference type="Gene3D" id="3.30.9.10">
    <property type="entry name" value="D-Amino Acid Oxidase, subunit A, domain 2"/>
    <property type="match status" value="1"/>
</dbReference>
<dbReference type="AlphaFoldDB" id="A0A421BJC9"/>
<accession>A0A421BJC9</accession>
<dbReference type="InterPro" id="IPR006076">
    <property type="entry name" value="FAD-dep_OxRdtase"/>
</dbReference>
<dbReference type="RefSeq" id="WP_121534899.1">
    <property type="nucleotide sequence ID" value="NZ_RCHI01000024.1"/>
</dbReference>
<evidence type="ECO:0000313" key="5">
    <source>
        <dbReference type="Proteomes" id="UP000279673"/>
    </source>
</evidence>
<dbReference type="InterPro" id="IPR036188">
    <property type="entry name" value="FAD/NAD-bd_sf"/>
</dbReference>
<keyword evidence="1" id="KW-0560">Oxidoreductase</keyword>
<evidence type="ECO:0000259" key="3">
    <source>
        <dbReference type="Pfam" id="PF01266"/>
    </source>
</evidence>
<evidence type="ECO:0000313" key="4">
    <source>
        <dbReference type="EMBL" id="RLL62115.1"/>
    </source>
</evidence>
<dbReference type="EMBL" id="RCHI01000024">
    <property type="protein sequence ID" value="RLL62115.1"/>
    <property type="molecule type" value="Genomic_DNA"/>
</dbReference>
<name>A0A421BJC9_9RHOB</name>
<sequence length="427" mass="45094">MPDAFRPLYTTTAKPQVNAPPLAGETRADVAIVGGGLTGLSSALHLAEAGLSATLLEARAIGNGCSGRNGGQVNPGLKLLPDAVEARWGKDLGGRMVALAHRAPGVVFDLIDKHGIDCAPARTGTIRAAVDAAGVAELRELVRQSAARGGAVRLLDGAQMRAATGSDFYRAGALDPRGGHLNPLAYTRGLALAAQRAGARLHGESPALAVAREGGLWRVRTAQGAVLAPELVIATNGYTGDLWPGLKRVIAPVYTYIAATDPLPEALRRAVMPAGSALYEADWEGVYYRLDEAGRLLIGGRGPQRDARSAADYRHLARHAEARWPALKGLDWPFRWHGQVAVTADHFPHLIAPEPGVHLMLGYNGRGVAMATVAGAAIATRIASGGHARIDLPVRPRITPMPLQRFWRAGAEIATAAFLLRDRLRGR</sequence>
<dbReference type="Pfam" id="PF01266">
    <property type="entry name" value="DAO"/>
    <property type="match status" value="1"/>
</dbReference>
<dbReference type="SUPFAM" id="SSF51905">
    <property type="entry name" value="FAD/NAD(P)-binding domain"/>
    <property type="match status" value="1"/>
</dbReference>
<reference evidence="4 5" key="1">
    <citation type="submission" date="2018-10" db="EMBL/GenBank/DDBJ databases">
        <title>Rhodobacter sp . BO-81.</title>
        <authorList>
            <person name="Im W.T."/>
        </authorList>
    </citation>
    <scope>NUCLEOTIDE SEQUENCE [LARGE SCALE GENOMIC DNA]</scope>
    <source>
        <strain evidence="4 5">BO-81</strain>
    </source>
</reference>
<comment type="caution">
    <text evidence="4">The sequence shown here is derived from an EMBL/GenBank/DDBJ whole genome shotgun (WGS) entry which is preliminary data.</text>
</comment>
<feature type="region of interest" description="Disordered" evidence="2">
    <location>
        <begin position="1"/>
        <end position="20"/>
    </location>
</feature>
<dbReference type="Gene3D" id="3.50.50.60">
    <property type="entry name" value="FAD/NAD(P)-binding domain"/>
    <property type="match status" value="1"/>
</dbReference>
<evidence type="ECO:0000256" key="2">
    <source>
        <dbReference type="SAM" id="MobiDB-lite"/>
    </source>
</evidence>
<keyword evidence="5" id="KW-1185">Reference proteome</keyword>
<organism evidence="4 5">
    <name type="scientific">Paenirhodobacter hankyongi</name>
    <dbReference type="NCBI Taxonomy" id="2294033"/>
    <lineage>
        <taxon>Bacteria</taxon>
        <taxon>Pseudomonadati</taxon>
        <taxon>Pseudomonadota</taxon>
        <taxon>Alphaproteobacteria</taxon>
        <taxon>Rhodobacterales</taxon>
        <taxon>Rhodobacter group</taxon>
        <taxon>Paenirhodobacter</taxon>
    </lineage>
</organism>
<dbReference type="Proteomes" id="UP000279673">
    <property type="component" value="Unassembled WGS sequence"/>
</dbReference>
<dbReference type="PANTHER" id="PTHR13847">
    <property type="entry name" value="SARCOSINE DEHYDROGENASE-RELATED"/>
    <property type="match status" value="1"/>
</dbReference>
<feature type="domain" description="FAD dependent oxidoreductase" evidence="3">
    <location>
        <begin position="29"/>
        <end position="380"/>
    </location>
</feature>